<comment type="subcellular location">
    <subcellularLocation>
        <location evidence="1">Periplasm</location>
    </subcellularLocation>
</comment>
<organism evidence="3 4">
    <name type="scientific">Agaribacter flavus</name>
    <dbReference type="NCBI Taxonomy" id="1902781"/>
    <lineage>
        <taxon>Bacteria</taxon>
        <taxon>Pseudomonadati</taxon>
        <taxon>Pseudomonadota</taxon>
        <taxon>Gammaproteobacteria</taxon>
        <taxon>Alteromonadales</taxon>
        <taxon>Alteromonadaceae</taxon>
        <taxon>Agaribacter</taxon>
    </lineage>
</organism>
<proteinExistence type="inferred from homology"/>
<dbReference type="Pfam" id="PF01547">
    <property type="entry name" value="SBP_bac_1"/>
    <property type="match status" value="1"/>
</dbReference>
<sequence length="423" mass="48808">MPKQVSSHFEKSLRWIPIALINFVSSFQVFANPIDIAVLTTSSDHRALFVKYEKDFEQNNPDININIKFLSDTDFKQSLSQWLKEKSGPQIVTWQAGQRLFQLVDKNQVTDLSFIWNKYGLHDKFSVSATHAITRDNSQYAIPASYYQWGLYYRHSLFQQLNLSPPNTWEQLVSICETLLKNDVVPFTIGAKNKWTSAAWFDYLNLRINGLEFHQKLLLGEHSFQSSEVREVFERWRELLDKGCFTDRFKGWNWSEAMPFLYHKLAGMTLIGNFFASNLPTTLEEDFRFSAFPEINSGVPLYEEAPLDLFMVPSYAQMDEALEKVIVSLTDEQFLGKLNEATTMISPIRGSKPMNKNYFITEGQNLLSKAEGVSQFFDRDTNADMANSATTIFTDFMADKNVEQALNKLEDARKKHLLSKLTH</sequence>
<reference evidence="4" key="1">
    <citation type="journal article" date="2019" name="Int. J. Syst. Evol. Microbiol.">
        <title>The Global Catalogue of Microorganisms (GCM) 10K type strain sequencing project: providing services to taxonomists for standard genome sequencing and annotation.</title>
        <authorList>
            <consortium name="The Broad Institute Genomics Platform"/>
            <consortium name="The Broad Institute Genome Sequencing Center for Infectious Disease"/>
            <person name="Wu L."/>
            <person name="Ma J."/>
        </authorList>
    </citation>
    <scope>NUCLEOTIDE SEQUENCE [LARGE SCALE GENOMIC DNA]</scope>
    <source>
        <strain evidence="4">KCTC 52473</strain>
    </source>
</reference>
<protein>
    <submittedName>
        <fullName evidence="3">ABC transporter substrate-binding protein</fullName>
    </submittedName>
</protein>
<evidence type="ECO:0000256" key="1">
    <source>
        <dbReference type="ARBA" id="ARBA00004418"/>
    </source>
</evidence>
<dbReference type="RefSeq" id="WP_376921535.1">
    <property type="nucleotide sequence ID" value="NZ_JBHRSW010000050.1"/>
</dbReference>
<evidence type="ECO:0000313" key="3">
    <source>
        <dbReference type="EMBL" id="MFC3123416.1"/>
    </source>
</evidence>
<dbReference type="InterPro" id="IPR050490">
    <property type="entry name" value="Bact_solute-bd_prot1"/>
</dbReference>
<keyword evidence="4" id="KW-1185">Reference proteome</keyword>
<dbReference type="SUPFAM" id="SSF53850">
    <property type="entry name" value="Periplasmic binding protein-like II"/>
    <property type="match status" value="1"/>
</dbReference>
<dbReference type="PANTHER" id="PTHR43649">
    <property type="entry name" value="ARABINOSE-BINDING PROTEIN-RELATED"/>
    <property type="match status" value="1"/>
</dbReference>
<comment type="caution">
    <text evidence="3">The sequence shown here is derived from an EMBL/GenBank/DDBJ whole genome shotgun (WGS) entry which is preliminary data.</text>
</comment>
<evidence type="ECO:0000256" key="2">
    <source>
        <dbReference type="ARBA" id="ARBA00008520"/>
    </source>
</evidence>
<comment type="similarity">
    <text evidence="2">Belongs to the bacterial solute-binding protein 1 family.</text>
</comment>
<dbReference type="InterPro" id="IPR006059">
    <property type="entry name" value="SBP"/>
</dbReference>
<accession>A0ABV7FYC9</accession>
<dbReference type="Proteomes" id="UP001595478">
    <property type="component" value="Unassembled WGS sequence"/>
</dbReference>
<dbReference type="PANTHER" id="PTHR43649:SF12">
    <property type="entry name" value="DIACETYLCHITOBIOSE BINDING PROTEIN DASA"/>
    <property type="match status" value="1"/>
</dbReference>
<gene>
    <name evidence="3" type="ORF">ACFOHL_17490</name>
</gene>
<evidence type="ECO:0000313" key="4">
    <source>
        <dbReference type="Proteomes" id="UP001595478"/>
    </source>
</evidence>
<dbReference type="EMBL" id="JBHRSW010000050">
    <property type="protein sequence ID" value="MFC3123416.1"/>
    <property type="molecule type" value="Genomic_DNA"/>
</dbReference>
<name>A0ABV7FYC9_9ALTE</name>
<dbReference type="Gene3D" id="3.40.190.10">
    <property type="entry name" value="Periplasmic binding protein-like II"/>
    <property type="match status" value="2"/>
</dbReference>